<feature type="compositionally biased region" description="Basic and acidic residues" evidence="1">
    <location>
        <begin position="45"/>
        <end position="54"/>
    </location>
</feature>
<evidence type="ECO:0000313" key="3">
    <source>
        <dbReference type="Proteomes" id="UP000078343"/>
    </source>
</evidence>
<feature type="compositionally biased region" description="Basic and acidic residues" evidence="1">
    <location>
        <begin position="88"/>
        <end position="100"/>
    </location>
</feature>
<dbReference type="GeneID" id="30006504"/>
<proteinExistence type="predicted"/>
<feature type="region of interest" description="Disordered" evidence="1">
    <location>
        <begin position="35"/>
        <end position="106"/>
    </location>
</feature>
<dbReference type="OrthoDB" id="9999611at2759"/>
<protein>
    <submittedName>
        <fullName evidence="2">Uncharacterized protein</fullName>
    </submittedName>
</protein>
<gene>
    <name evidence="2" type="ORF">AYL99_02334</name>
</gene>
<dbReference type="EMBL" id="LVYI01000002">
    <property type="protein sequence ID" value="OAP63107.1"/>
    <property type="molecule type" value="Genomic_DNA"/>
</dbReference>
<dbReference type="Proteomes" id="UP000078343">
    <property type="component" value="Unassembled WGS sequence"/>
</dbReference>
<dbReference type="RefSeq" id="XP_018696474.1">
    <property type="nucleotide sequence ID" value="XM_018833850.1"/>
</dbReference>
<comment type="caution">
    <text evidence="2">The sequence shown here is derived from an EMBL/GenBank/DDBJ whole genome shotgun (WGS) entry which is preliminary data.</text>
</comment>
<sequence length="106" mass="10857">MSSDQRSSESQPSMLGGHVKASTYVQGAVSSAVGYESGAQTKAEAVQEMKDAKAQSDSSQGQPTQSSLLGTVENAAGKVTGCEGMVDDGMKRLPEKRGAEEQSGTG</sequence>
<evidence type="ECO:0000313" key="2">
    <source>
        <dbReference type="EMBL" id="OAP63107.1"/>
    </source>
</evidence>
<accession>A0A178ZTJ9</accession>
<feature type="compositionally biased region" description="Polar residues" evidence="1">
    <location>
        <begin position="55"/>
        <end position="69"/>
    </location>
</feature>
<evidence type="ECO:0000256" key="1">
    <source>
        <dbReference type="SAM" id="MobiDB-lite"/>
    </source>
</evidence>
<dbReference type="AlphaFoldDB" id="A0A178ZTJ9"/>
<name>A0A178ZTJ9_9EURO</name>
<organism evidence="2 3">
    <name type="scientific">Fonsecaea erecta</name>
    <dbReference type="NCBI Taxonomy" id="1367422"/>
    <lineage>
        <taxon>Eukaryota</taxon>
        <taxon>Fungi</taxon>
        <taxon>Dikarya</taxon>
        <taxon>Ascomycota</taxon>
        <taxon>Pezizomycotina</taxon>
        <taxon>Eurotiomycetes</taxon>
        <taxon>Chaetothyriomycetidae</taxon>
        <taxon>Chaetothyriales</taxon>
        <taxon>Herpotrichiellaceae</taxon>
        <taxon>Fonsecaea</taxon>
    </lineage>
</organism>
<reference evidence="2 3" key="1">
    <citation type="submission" date="2016-04" db="EMBL/GenBank/DDBJ databases">
        <title>Draft genome of Fonsecaea erecta CBS 125763.</title>
        <authorList>
            <person name="Weiss V.A."/>
            <person name="Vicente V.A."/>
            <person name="Raittz R.T."/>
            <person name="Moreno L.F."/>
            <person name="De Souza E.M."/>
            <person name="Pedrosa F.O."/>
            <person name="Steffens M.B."/>
            <person name="Faoro H."/>
            <person name="Tadra-Sfeir M.Z."/>
            <person name="Najafzadeh M.J."/>
            <person name="Felipe M.S."/>
            <person name="Teixeira M."/>
            <person name="Sun J."/>
            <person name="Xi L."/>
            <person name="Gomes R."/>
            <person name="De Azevedo C.M."/>
            <person name="Salgado C.G."/>
            <person name="Da Silva M.B."/>
            <person name="Nascimento M.F."/>
            <person name="Queiroz-Telles F."/>
            <person name="Attili D.S."/>
            <person name="Gorbushina A."/>
        </authorList>
    </citation>
    <scope>NUCLEOTIDE SEQUENCE [LARGE SCALE GENOMIC DNA]</scope>
    <source>
        <strain evidence="2 3">CBS 125763</strain>
    </source>
</reference>
<keyword evidence="3" id="KW-1185">Reference proteome</keyword>